<evidence type="ECO:0000313" key="2">
    <source>
        <dbReference type="Proteomes" id="UP000317378"/>
    </source>
</evidence>
<gene>
    <name evidence="1" type="ORF">FGD71_012140</name>
</gene>
<dbReference type="EMBL" id="VCHX02000103">
    <property type="protein sequence ID" value="TPQ21969.1"/>
    <property type="molecule type" value="Genomic_DNA"/>
</dbReference>
<keyword evidence="2" id="KW-1185">Reference proteome</keyword>
<comment type="caution">
    <text evidence="1">The sequence shown here is derived from an EMBL/GenBank/DDBJ whole genome shotgun (WGS) entry which is preliminary data.</text>
</comment>
<dbReference type="Proteomes" id="UP000317378">
    <property type="component" value="Unassembled WGS sequence"/>
</dbReference>
<protein>
    <submittedName>
        <fullName evidence="1">Uncharacterized protein</fullName>
    </submittedName>
</protein>
<reference evidence="1 2" key="1">
    <citation type="submission" date="2019-06" db="EMBL/GenBank/DDBJ databases">
        <title>Streptomyces sporangiiformans sp. nov., a novel actinomycete isolated from soil in Mount Song.</title>
        <authorList>
            <person name="Han L."/>
        </authorList>
    </citation>
    <scope>NUCLEOTIDE SEQUENCE [LARGE SCALE GENOMIC DNA]</scope>
    <source>
        <strain evidence="1 2">NEAU-SSA 1</strain>
    </source>
</reference>
<sequence>MPREVAPLLTAGALNLTVLVVGTALLALIDVPFATCVPVTCRPSAGRRGQRVAQRMNLGMAWVNTWVLPRRCDHGFGDVMHLGAEDSPGTRALGEVACLPPSRECPHTPTAAIRSTQWGGLIVGALGGRWRWCDDAAQLDIPCARYGASSQLVRRQPLTVGRPRPQPRLGVQEFLAVGVEFGNALVAPIPVSAVVGHGV</sequence>
<proteinExistence type="predicted"/>
<accession>A0A505DMT2</accession>
<evidence type="ECO:0000313" key="1">
    <source>
        <dbReference type="EMBL" id="TPQ21969.1"/>
    </source>
</evidence>
<organism evidence="1 2">
    <name type="scientific">Streptomyces sporangiiformans</name>
    <dbReference type="NCBI Taxonomy" id="2315329"/>
    <lineage>
        <taxon>Bacteria</taxon>
        <taxon>Bacillati</taxon>
        <taxon>Actinomycetota</taxon>
        <taxon>Actinomycetes</taxon>
        <taxon>Kitasatosporales</taxon>
        <taxon>Streptomycetaceae</taxon>
        <taxon>Streptomyces</taxon>
    </lineage>
</organism>
<dbReference type="AlphaFoldDB" id="A0A505DMT2"/>
<name>A0A505DMT2_9ACTN</name>